<dbReference type="AlphaFoldDB" id="M0LUH4"/>
<gene>
    <name evidence="2" type="ORF">C447_13699</name>
</gene>
<dbReference type="OrthoDB" id="195751at2157"/>
<feature type="transmembrane region" description="Helical" evidence="1">
    <location>
        <begin position="261"/>
        <end position="279"/>
    </location>
</feature>
<feature type="transmembrane region" description="Helical" evidence="1">
    <location>
        <begin position="92"/>
        <end position="111"/>
    </location>
</feature>
<dbReference type="Proteomes" id="UP000011566">
    <property type="component" value="Unassembled WGS sequence"/>
</dbReference>
<feature type="transmembrane region" description="Helical" evidence="1">
    <location>
        <begin position="126"/>
        <end position="146"/>
    </location>
</feature>
<feature type="transmembrane region" description="Helical" evidence="1">
    <location>
        <begin position="236"/>
        <end position="254"/>
    </location>
</feature>
<evidence type="ECO:0000256" key="1">
    <source>
        <dbReference type="SAM" id="Phobius"/>
    </source>
</evidence>
<feature type="transmembrane region" description="Helical" evidence="1">
    <location>
        <begin position="23"/>
        <end position="43"/>
    </location>
</feature>
<keyword evidence="1" id="KW-0472">Membrane</keyword>
<accession>M0LUH4</accession>
<evidence type="ECO:0000313" key="3">
    <source>
        <dbReference type="Proteomes" id="UP000011566"/>
    </source>
</evidence>
<evidence type="ECO:0008006" key="4">
    <source>
        <dbReference type="Google" id="ProtNLM"/>
    </source>
</evidence>
<dbReference type="eggNOG" id="arCOG11504">
    <property type="taxonomic scope" value="Archaea"/>
</dbReference>
<dbReference type="RefSeq" id="WP_007694838.1">
    <property type="nucleotide sequence ID" value="NZ_AOMB01000038.1"/>
</dbReference>
<evidence type="ECO:0000313" key="2">
    <source>
        <dbReference type="EMBL" id="EMA36823.1"/>
    </source>
</evidence>
<keyword evidence="1" id="KW-1133">Transmembrane helix</keyword>
<dbReference type="PATRIC" id="fig|1132509.6.peg.3193"/>
<keyword evidence="1" id="KW-0812">Transmembrane</keyword>
<feature type="transmembrane region" description="Helical" evidence="1">
    <location>
        <begin position="63"/>
        <end position="85"/>
    </location>
</feature>
<dbReference type="EMBL" id="AOMB01000038">
    <property type="protein sequence ID" value="EMA36823.1"/>
    <property type="molecule type" value="Genomic_DNA"/>
</dbReference>
<reference evidence="2 3" key="1">
    <citation type="journal article" date="2014" name="PLoS Genet.">
        <title>Phylogenetically driven sequencing of extremely halophilic archaea reveals strategies for static and dynamic osmo-response.</title>
        <authorList>
            <person name="Becker E.A."/>
            <person name="Seitzer P.M."/>
            <person name="Tritt A."/>
            <person name="Larsen D."/>
            <person name="Krusor M."/>
            <person name="Yao A.I."/>
            <person name="Wu D."/>
            <person name="Madern D."/>
            <person name="Eisen J.A."/>
            <person name="Darling A.E."/>
            <person name="Facciotti M.T."/>
        </authorList>
    </citation>
    <scope>NUCLEOTIDE SEQUENCE [LARGE SCALE GENOMIC DNA]</scope>
    <source>
        <strain evidence="2 3">100A6</strain>
    </source>
</reference>
<feature type="transmembrane region" description="Helical" evidence="1">
    <location>
        <begin position="299"/>
        <end position="316"/>
    </location>
</feature>
<name>M0LUH4_9EURY</name>
<protein>
    <recommendedName>
        <fullName evidence="4">DoxX family protein</fullName>
    </recommendedName>
</protein>
<feature type="transmembrane region" description="Helical" evidence="1">
    <location>
        <begin position="197"/>
        <end position="216"/>
    </location>
</feature>
<comment type="caution">
    <text evidence="2">The sequence shown here is derived from an EMBL/GenBank/DDBJ whole genome shotgun (WGS) entry which is preliminary data.</text>
</comment>
<keyword evidence="3" id="KW-1185">Reference proteome</keyword>
<sequence>MERVGGPIDELFRSFEQQYGCRILRYSLAFVFFWFGITKPLGISPANQVVRPALAHTPVLSELISFPLFFSLLGLWEALVGVGLLWRRTVRVAVGCMCLQMAATFTPLFVIPDQTFQWWPLVPSTPGFYIMKNFALATAGLVVAALESDRLLPQKDVPWSRYIRGPWRGILSGVSRATSRNVTVETSVLRDLSLTGLHAGLAIVFLWSGILMVTTSPTPGHWIASVVPNILVANNVLIPLLGVLELAIGLYLLIPSFRATHVAAYLSIGYIGMAMLPVVFHPAQVFVSFPFEPTFEGVYIFKDLILIAGILTIDANKRRTPSTVRYSTD</sequence>
<proteinExistence type="predicted"/>
<organism evidence="2 3">
    <name type="scientific">Halococcus hamelinensis 100A6</name>
    <dbReference type="NCBI Taxonomy" id="1132509"/>
    <lineage>
        <taxon>Archaea</taxon>
        <taxon>Methanobacteriati</taxon>
        <taxon>Methanobacteriota</taxon>
        <taxon>Stenosarchaea group</taxon>
        <taxon>Halobacteria</taxon>
        <taxon>Halobacteriales</taxon>
        <taxon>Halococcaceae</taxon>
        <taxon>Halococcus</taxon>
    </lineage>
</organism>